<keyword evidence="4" id="KW-0004">4Fe-4S</keyword>
<evidence type="ECO:0000256" key="11">
    <source>
        <dbReference type="ARBA" id="ARBA00023014"/>
    </source>
</evidence>
<dbReference type="CDD" id="cd01335">
    <property type="entry name" value="Radical_SAM"/>
    <property type="match status" value="1"/>
</dbReference>
<dbReference type="PANTHER" id="PTHR11918">
    <property type="entry name" value="RADICAL SAM PROTEINS"/>
    <property type="match status" value="1"/>
</dbReference>
<dbReference type="SFLD" id="SFLDG01061">
    <property type="entry name" value="methylthiotransferase"/>
    <property type="match status" value="1"/>
</dbReference>
<dbReference type="FunFam" id="3.40.50.12160:FF:000004">
    <property type="entry name" value="Threonylcarbamoyladenosine tRNA methylthiotransferase MtaB"/>
    <property type="match status" value="1"/>
</dbReference>
<dbReference type="STRING" id="485916.Dtox_3217"/>
<keyword evidence="5" id="KW-0963">Cytoplasm</keyword>
<dbReference type="PROSITE" id="PS51449">
    <property type="entry name" value="MTTASE_N"/>
    <property type="match status" value="1"/>
</dbReference>
<feature type="domain" description="MTTase N-terminal" evidence="16">
    <location>
        <begin position="4"/>
        <end position="116"/>
    </location>
</feature>
<sequence>MKSKTVAVATLGCKVNQYEAAAIVSLFRSKGYSEVDFTEPAGVYVINTCTVTHLSDRKSRQLIRRAVRTNPEAVIAVTGCYAQTSPGELMSLPEVDLVVGTSDRDKIVDLVEASSKAEKINAVADIEKACFYEELPAPAGQGRVRAYLKIQEGCRNFCSYCIIPYARGPLRSRQPEAVLNEAESLLAAGFKEIVLTGIQTGAYGVDLPAKTSLAAIVEKLLRISGLSRLRLSSIEPNDLSPELIELILHSKIFCPHLHIPLQSGSDRVLKLMRRRYTTEGYAKILNNLREKMPNLAVTTDIMAGFPGETEEDFEQALGFIKDMAFSGMHVFKYSPRRGTPAAGFPQQVDARVKEQRSRRLIALGEQLTENYASKFAGLTLPVLAEQPFSGRGGCWEGLTPNYLRVVFACLENLSGEIIDIKIEKTGIQYQTGIII</sequence>
<comment type="function">
    <text evidence="2">Catalyzes the methylthiolation of N6-threonylcarbamoyladenosine (t(6)A), leading to the formation of 2-methylthio-N6-threonylcarbamoyladenosine (ms(2)t(6)A) at position 37 in tRNAs that read codons beginning with adenine.</text>
</comment>
<keyword evidence="6" id="KW-0808">Transferase</keyword>
<dbReference type="Pfam" id="PF04055">
    <property type="entry name" value="Radical_SAM"/>
    <property type="match status" value="1"/>
</dbReference>
<evidence type="ECO:0000256" key="7">
    <source>
        <dbReference type="ARBA" id="ARBA00022691"/>
    </source>
</evidence>
<dbReference type="Proteomes" id="UP000002217">
    <property type="component" value="Chromosome"/>
</dbReference>
<comment type="cofactor">
    <cofactor evidence="1">
        <name>[4Fe-4S] cluster</name>
        <dbReference type="ChEBI" id="CHEBI:49883"/>
    </cofactor>
</comment>
<dbReference type="InterPro" id="IPR058240">
    <property type="entry name" value="rSAM_sf"/>
</dbReference>
<evidence type="ECO:0000256" key="5">
    <source>
        <dbReference type="ARBA" id="ARBA00022490"/>
    </source>
</evidence>
<dbReference type="Gene3D" id="3.80.30.20">
    <property type="entry name" value="tm_1862 like domain"/>
    <property type="match status" value="1"/>
</dbReference>
<evidence type="ECO:0000259" key="16">
    <source>
        <dbReference type="PROSITE" id="PS51449"/>
    </source>
</evidence>
<dbReference type="SFLD" id="SFLDF00295">
    <property type="entry name" value="threonylcarbamoyladenosine_tRN"/>
    <property type="match status" value="1"/>
</dbReference>
<dbReference type="GO" id="GO:0046872">
    <property type="term" value="F:metal ion binding"/>
    <property type="evidence" value="ECO:0007669"/>
    <property type="project" value="UniProtKB-KW"/>
</dbReference>
<dbReference type="AlphaFoldDB" id="C8W4S1"/>
<dbReference type="KEGG" id="dae:Dtox_3217"/>
<dbReference type="SFLD" id="SFLDS00029">
    <property type="entry name" value="Radical_SAM"/>
    <property type="match status" value="1"/>
</dbReference>
<evidence type="ECO:0000313" key="19">
    <source>
        <dbReference type="Proteomes" id="UP000002217"/>
    </source>
</evidence>
<dbReference type="GO" id="GO:0035598">
    <property type="term" value="F:tRNA (N(6)-L-threonylcarbamoyladenosine(37)-C(2))-methylthiotransferase activity"/>
    <property type="evidence" value="ECO:0007669"/>
    <property type="project" value="UniProtKB-EC"/>
</dbReference>
<dbReference type="PROSITE" id="PS01278">
    <property type="entry name" value="MTTASE_RADICAL"/>
    <property type="match status" value="1"/>
</dbReference>
<dbReference type="SFLD" id="SFLDG01082">
    <property type="entry name" value="B12-binding_domain_containing"/>
    <property type="match status" value="1"/>
</dbReference>
<evidence type="ECO:0000256" key="1">
    <source>
        <dbReference type="ARBA" id="ARBA00001966"/>
    </source>
</evidence>
<reference evidence="18 19" key="1">
    <citation type="journal article" date="2009" name="Stand. Genomic Sci.">
        <title>Complete genome sequence of Desulfotomaculum acetoxidans type strain (5575).</title>
        <authorList>
            <person name="Spring S."/>
            <person name="Lapidus A."/>
            <person name="Schroder M."/>
            <person name="Gleim D."/>
            <person name="Sims D."/>
            <person name="Meincke L."/>
            <person name="Glavina Del Rio T."/>
            <person name="Tice H."/>
            <person name="Copeland A."/>
            <person name="Cheng J.F."/>
            <person name="Lucas S."/>
            <person name="Chen F."/>
            <person name="Nolan M."/>
            <person name="Bruce D."/>
            <person name="Goodwin L."/>
            <person name="Pitluck S."/>
            <person name="Ivanova N."/>
            <person name="Mavromatis K."/>
            <person name="Mikhailova N."/>
            <person name="Pati A."/>
            <person name="Chen A."/>
            <person name="Palaniappan K."/>
            <person name="Land M."/>
            <person name="Hauser L."/>
            <person name="Chang Y.J."/>
            <person name="Jeffries C.D."/>
            <person name="Chain P."/>
            <person name="Saunders E."/>
            <person name="Brettin T."/>
            <person name="Detter J.C."/>
            <person name="Goker M."/>
            <person name="Bristow J."/>
            <person name="Eisen J.A."/>
            <person name="Markowitz V."/>
            <person name="Hugenholtz P."/>
            <person name="Kyrpides N.C."/>
            <person name="Klenk H.P."/>
            <person name="Han C."/>
        </authorList>
    </citation>
    <scope>NUCLEOTIDE SEQUENCE [LARGE SCALE GENOMIC DNA]</scope>
    <source>
        <strain evidence="19">ATCC 49208 / DSM 771 / VKM B-1644</strain>
    </source>
</reference>
<dbReference type="SMART" id="SM00729">
    <property type="entry name" value="Elp3"/>
    <property type="match status" value="1"/>
</dbReference>
<dbReference type="InterPro" id="IPR007197">
    <property type="entry name" value="rSAM"/>
</dbReference>
<evidence type="ECO:0000256" key="6">
    <source>
        <dbReference type="ARBA" id="ARBA00022679"/>
    </source>
</evidence>
<evidence type="ECO:0000256" key="15">
    <source>
        <dbReference type="ARBA" id="ARBA00069898"/>
    </source>
</evidence>
<keyword evidence="7" id="KW-0949">S-adenosyl-L-methionine</keyword>
<comment type="catalytic activity">
    <reaction evidence="13">
        <text>N(6)-L-threonylcarbamoyladenosine(37) in tRNA + (sulfur carrier)-SH + AH2 + 2 S-adenosyl-L-methionine = 2-methylsulfanyl-N(6)-L-threonylcarbamoyladenosine(37) in tRNA + (sulfur carrier)-H + 5'-deoxyadenosine + L-methionine + A + S-adenosyl-L-homocysteine + 2 H(+)</text>
        <dbReference type="Rhea" id="RHEA:37075"/>
        <dbReference type="Rhea" id="RHEA-COMP:10163"/>
        <dbReference type="Rhea" id="RHEA-COMP:11092"/>
        <dbReference type="Rhea" id="RHEA-COMP:14737"/>
        <dbReference type="Rhea" id="RHEA-COMP:14739"/>
        <dbReference type="ChEBI" id="CHEBI:13193"/>
        <dbReference type="ChEBI" id="CHEBI:15378"/>
        <dbReference type="ChEBI" id="CHEBI:17319"/>
        <dbReference type="ChEBI" id="CHEBI:17499"/>
        <dbReference type="ChEBI" id="CHEBI:29917"/>
        <dbReference type="ChEBI" id="CHEBI:57844"/>
        <dbReference type="ChEBI" id="CHEBI:57856"/>
        <dbReference type="ChEBI" id="CHEBI:59789"/>
        <dbReference type="ChEBI" id="CHEBI:64428"/>
        <dbReference type="ChEBI" id="CHEBI:74418"/>
        <dbReference type="ChEBI" id="CHEBI:74420"/>
        <dbReference type="EC" id="2.8.4.5"/>
    </reaction>
</comment>
<evidence type="ECO:0000313" key="18">
    <source>
        <dbReference type="EMBL" id="ACV63957.1"/>
    </source>
</evidence>
<evidence type="ECO:0000256" key="10">
    <source>
        <dbReference type="ARBA" id="ARBA00023004"/>
    </source>
</evidence>
<name>C8W4S1_DESAS</name>
<evidence type="ECO:0000256" key="2">
    <source>
        <dbReference type="ARBA" id="ARBA00002399"/>
    </source>
</evidence>
<dbReference type="RefSeq" id="WP_015758649.1">
    <property type="nucleotide sequence ID" value="NC_013216.1"/>
</dbReference>
<dbReference type="Pfam" id="PF00919">
    <property type="entry name" value="UPF0004"/>
    <property type="match status" value="1"/>
</dbReference>
<dbReference type="EC" id="2.8.4.5" evidence="3"/>
<feature type="domain" description="Radical SAM core" evidence="17">
    <location>
        <begin position="140"/>
        <end position="370"/>
    </location>
</feature>
<proteinExistence type="inferred from homology"/>
<dbReference type="InterPro" id="IPR023404">
    <property type="entry name" value="rSAM_horseshoe"/>
</dbReference>
<dbReference type="FunFam" id="3.80.30.20:FF:000001">
    <property type="entry name" value="tRNA-2-methylthio-N(6)-dimethylallyladenosine synthase 2"/>
    <property type="match status" value="1"/>
</dbReference>
<dbReference type="GO" id="GO:0051539">
    <property type="term" value="F:4 iron, 4 sulfur cluster binding"/>
    <property type="evidence" value="ECO:0007669"/>
    <property type="project" value="UniProtKB-KW"/>
</dbReference>
<dbReference type="InterPro" id="IPR006467">
    <property type="entry name" value="MiaB-like_bact"/>
</dbReference>
<dbReference type="InterPro" id="IPR013848">
    <property type="entry name" value="Methylthiotransferase_N"/>
</dbReference>
<keyword evidence="11" id="KW-0411">Iron-sulfur</keyword>
<dbReference type="InterPro" id="IPR006638">
    <property type="entry name" value="Elp3/MiaA/NifB-like_rSAM"/>
</dbReference>
<dbReference type="OrthoDB" id="9805215at2"/>
<dbReference type="eggNOG" id="COG0621">
    <property type="taxonomic scope" value="Bacteria"/>
</dbReference>
<evidence type="ECO:0000259" key="17">
    <source>
        <dbReference type="PROSITE" id="PS51918"/>
    </source>
</evidence>
<keyword evidence="19" id="KW-1185">Reference proteome</keyword>
<dbReference type="HOGENOM" id="CLU_018697_1_0_9"/>
<organism evidence="18 19">
    <name type="scientific">Desulfofarcimen acetoxidans (strain ATCC 49208 / DSM 771 / KCTC 5769 / VKM B-1644 / 5575)</name>
    <name type="common">Desulfotomaculum acetoxidans</name>
    <dbReference type="NCBI Taxonomy" id="485916"/>
    <lineage>
        <taxon>Bacteria</taxon>
        <taxon>Bacillati</taxon>
        <taxon>Bacillota</taxon>
        <taxon>Clostridia</taxon>
        <taxon>Eubacteriales</taxon>
        <taxon>Peptococcaceae</taxon>
        <taxon>Desulfofarcimen</taxon>
    </lineage>
</organism>
<evidence type="ECO:0000256" key="9">
    <source>
        <dbReference type="ARBA" id="ARBA00022723"/>
    </source>
</evidence>
<dbReference type="PANTHER" id="PTHR11918:SF45">
    <property type="entry name" value="THREONYLCARBAMOYLADENOSINE TRNA METHYLTHIOTRANSFERASE"/>
    <property type="match status" value="1"/>
</dbReference>
<evidence type="ECO:0000256" key="14">
    <source>
        <dbReference type="ARBA" id="ARBA00061574"/>
    </source>
</evidence>
<comment type="similarity">
    <text evidence="14">Belongs to the methylthiotransferase family. MtaB subfamily.</text>
</comment>
<accession>C8W4S1</accession>
<protein>
    <recommendedName>
        <fullName evidence="15">Threonylcarbamoyladenosine tRNA methylthiotransferase MtaB</fullName>
        <ecNumber evidence="3">2.8.4.5</ecNumber>
    </recommendedName>
    <alternativeName>
        <fullName evidence="12">tRNA-t(6)A37 methylthiotransferase</fullName>
    </alternativeName>
</protein>
<gene>
    <name evidence="18" type="ordered locus">Dtox_3217</name>
</gene>
<evidence type="ECO:0000256" key="13">
    <source>
        <dbReference type="ARBA" id="ARBA00051661"/>
    </source>
</evidence>
<dbReference type="Gene3D" id="3.40.50.12160">
    <property type="entry name" value="Methylthiotransferase, N-terminal domain"/>
    <property type="match status" value="1"/>
</dbReference>
<dbReference type="InterPro" id="IPR038135">
    <property type="entry name" value="Methylthiotransferase_N_sf"/>
</dbReference>
<keyword evidence="8" id="KW-0819">tRNA processing</keyword>
<evidence type="ECO:0000256" key="3">
    <source>
        <dbReference type="ARBA" id="ARBA00013273"/>
    </source>
</evidence>
<dbReference type="EMBL" id="CP001720">
    <property type="protein sequence ID" value="ACV63957.1"/>
    <property type="molecule type" value="Genomic_DNA"/>
</dbReference>
<dbReference type="InterPro" id="IPR020612">
    <property type="entry name" value="Methylthiotransferase_CS"/>
</dbReference>
<dbReference type="NCBIfam" id="TIGR01579">
    <property type="entry name" value="MiaB-like-C"/>
    <property type="match status" value="1"/>
</dbReference>
<evidence type="ECO:0000256" key="12">
    <source>
        <dbReference type="ARBA" id="ARBA00031213"/>
    </source>
</evidence>
<keyword evidence="10" id="KW-0408">Iron</keyword>
<evidence type="ECO:0000256" key="8">
    <source>
        <dbReference type="ARBA" id="ARBA00022694"/>
    </source>
</evidence>
<dbReference type="SUPFAM" id="SSF102114">
    <property type="entry name" value="Radical SAM enzymes"/>
    <property type="match status" value="1"/>
</dbReference>
<keyword evidence="9" id="KW-0479">Metal-binding</keyword>
<dbReference type="InterPro" id="IPR034557">
    <property type="entry name" value="ThrcA_tRNA_MEthiotransferase"/>
</dbReference>
<dbReference type="PROSITE" id="PS51918">
    <property type="entry name" value="RADICAL_SAM"/>
    <property type="match status" value="1"/>
</dbReference>
<dbReference type="NCBIfam" id="TIGR00089">
    <property type="entry name" value="MiaB/RimO family radical SAM methylthiotransferase"/>
    <property type="match status" value="1"/>
</dbReference>
<evidence type="ECO:0000256" key="4">
    <source>
        <dbReference type="ARBA" id="ARBA00022485"/>
    </source>
</evidence>
<dbReference type="InterPro" id="IPR005839">
    <property type="entry name" value="Methylthiotransferase"/>
</dbReference>